<evidence type="ECO:0000313" key="3">
    <source>
        <dbReference type="WBParaSite" id="MhA1_Contig2278.frz3.gene1"/>
    </source>
</evidence>
<reference evidence="3" key="1">
    <citation type="submission" date="2016-11" db="UniProtKB">
        <authorList>
            <consortium name="WormBaseParasite"/>
        </authorList>
    </citation>
    <scope>IDENTIFICATION</scope>
</reference>
<evidence type="ECO:0000256" key="1">
    <source>
        <dbReference type="SAM" id="MobiDB-lite"/>
    </source>
</evidence>
<accession>A0A1I8BGC3</accession>
<evidence type="ECO:0000313" key="2">
    <source>
        <dbReference type="Proteomes" id="UP000095281"/>
    </source>
</evidence>
<feature type="region of interest" description="Disordered" evidence="1">
    <location>
        <begin position="32"/>
        <end position="103"/>
    </location>
</feature>
<dbReference type="Proteomes" id="UP000095281">
    <property type="component" value="Unplaced"/>
</dbReference>
<protein>
    <submittedName>
        <fullName evidence="3">Uncharacterized protein</fullName>
    </submittedName>
</protein>
<organism evidence="2 3">
    <name type="scientific">Meloidogyne hapla</name>
    <name type="common">Root-knot nematode worm</name>
    <dbReference type="NCBI Taxonomy" id="6305"/>
    <lineage>
        <taxon>Eukaryota</taxon>
        <taxon>Metazoa</taxon>
        <taxon>Ecdysozoa</taxon>
        <taxon>Nematoda</taxon>
        <taxon>Chromadorea</taxon>
        <taxon>Rhabditida</taxon>
        <taxon>Tylenchina</taxon>
        <taxon>Tylenchomorpha</taxon>
        <taxon>Tylenchoidea</taxon>
        <taxon>Meloidogynidae</taxon>
        <taxon>Meloidogyninae</taxon>
        <taxon>Meloidogyne</taxon>
    </lineage>
</organism>
<feature type="compositionally biased region" description="Basic and acidic residues" evidence="1">
    <location>
        <begin position="79"/>
        <end position="88"/>
    </location>
</feature>
<keyword evidence="2" id="KW-1185">Reference proteome</keyword>
<sequence>MYGKELIKLSTISPFKNKNLKSKELVVALFKHNKHKQSVSSEENESDESENKEKEEEEEESLEKTNLSGEDNVDEDHEADIQENEKIDGNNALNKTITKRLLK</sequence>
<name>A0A1I8BGC3_MELHA</name>
<dbReference type="WBParaSite" id="MhA1_Contig2278.frz3.gene1">
    <property type="protein sequence ID" value="MhA1_Contig2278.frz3.gene1"/>
    <property type="gene ID" value="MhA1_Contig2278.frz3.gene1"/>
</dbReference>
<dbReference type="AlphaFoldDB" id="A0A1I8BGC3"/>
<proteinExistence type="predicted"/>